<feature type="compositionally biased region" description="Low complexity" evidence="1">
    <location>
        <begin position="104"/>
        <end position="122"/>
    </location>
</feature>
<organism evidence="2 3">
    <name type="scientific">Diplodia corticola</name>
    <dbReference type="NCBI Taxonomy" id="236234"/>
    <lineage>
        <taxon>Eukaryota</taxon>
        <taxon>Fungi</taxon>
        <taxon>Dikarya</taxon>
        <taxon>Ascomycota</taxon>
        <taxon>Pezizomycotina</taxon>
        <taxon>Dothideomycetes</taxon>
        <taxon>Dothideomycetes incertae sedis</taxon>
        <taxon>Botryosphaeriales</taxon>
        <taxon>Botryosphaeriaceae</taxon>
        <taxon>Diplodia</taxon>
    </lineage>
</organism>
<dbReference type="Proteomes" id="UP000183809">
    <property type="component" value="Unassembled WGS sequence"/>
</dbReference>
<evidence type="ECO:0000313" key="2">
    <source>
        <dbReference type="EMBL" id="OJD34666.1"/>
    </source>
</evidence>
<sequence length="164" mass="17878">MDEAFSQLNAYLFSSSPECRHWSPIDSENIVEPTDAPDIRDSRIDLNQGVWSSNSSDDISFGPTSLDYSSMGLGQYVWLSTDHNPLDTSEFDRVASASWEPFQTGTFSSSSGSSDSHTTTNTHLFSDSSSEAPADNWRKSPGEEAPNSGNEAKCHPEASQGTQE</sequence>
<evidence type="ECO:0000256" key="1">
    <source>
        <dbReference type="SAM" id="MobiDB-lite"/>
    </source>
</evidence>
<reference evidence="2 3" key="1">
    <citation type="submission" date="2016-10" db="EMBL/GenBank/DDBJ databases">
        <title>Proteomics and genomics reveal pathogen-plant mechanisms compatible with a hemibiotrophic lifestyle of Diplodia corticola.</title>
        <authorList>
            <person name="Fernandes I."/>
            <person name="De Jonge R."/>
            <person name="Van De Peer Y."/>
            <person name="Devreese B."/>
            <person name="Alves A."/>
            <person name="Esteves A.C."/>
        </authorList>
    </citation>
    <scope>NUCLEOTIDE SEQUENCE [LARGE SCALE GENOMIC DNA]</scope>
    <source>
        <strain evidence="2 3">CBS 112549</strain>
    </source>
</reference>
<keyword evidence="3" id="KW-1185">Reference proteome</keyword>
<gene>
    <name evidence="2" type="ORF">BKCO1_2100077</name>
</gene>
<protein>
    <submittedName>
        <fullName evidence="2">Uncharacterized protein</fullName>
    </submittedName>
</protein>
<dbReference type="RefSeq" id="XP_020130926.1">
    <property type="nucleotide sequence ID" value="XM_020272735.1"/>
</dbReference>
<dbReference type="GeneID" id="31012995"/>
<dbReference type="AlphaFoldDB" id="A0A1J9R363"/>
<evidence type="ECO:0000313" key="3">
    <source>
        <dbReference type="Proteomes" id="UP000183809"/>
    </source>
</evidence>
<comment type="caution">
    <text evidence="2">The sequence shown here is derived from an EMBL/GenBank/DDBJ whole genome shotgun (WGS) entry which is preliminary data.</text>
</comment>
<accession>A0A1J9R363</accession>
<dbReference type="EMBL" id="MNUE01000021">
    <property type="protein sequence ID" value="OJD34666.1"/>
    <property type="molecule type" value="Genomic_DNA"/>
</dbReference>
<feature type="region of interest" description="Disordered" evidence="1">
    <location>
        <begin position="102"/>
        <end position="164"/>
    </location>
</feature>
<name>A0A1J9R363_9PEZI</name>
<proteinExistence type="predicted"/>